<evidence type="ECO:0000259" key="1">
    <source>
        <dbReference type="Pfam" id="PF04149"/>
    </source>
</evidence>
<dbReference type="Proteomes" id="UP000291591">
    <property type="component" value="Unassembled WGS sequence"/>
</dbReference>
<dbReference type="OrthoDB" id="4330022at2"/>
<feature type="domain" description="DUF397" evidence="1">
    <location>
        <begin position="4"/>
        <end position="53"/>
    </location>
</feature>
<keyword evidence="3" id="KW-1185">Reference proteome</keyword>
<reference evidence="2 3" key="1">
    <citation type="submission" date="2019-02" db="EMBL/GenBank/DDBJ databases">
        <title>Sequencing the genomes of 1000 actinobacteria strains.</title>
        <authorList>
            <person name="Klenk H.-P."/>
        </authorList>
    </citation>
    <scope>NUCLEOTIDE SEQUENCE [LARGE SCALE GENOMIC DNA]</scope>
    <source>
        <strain evidence="2 3">DSM 45779</strain>
    </source>
</reference>
<dbReference type="RefSeq" id="WP_130291662.1">
    <property type="nucleotide sequence ID" value="NZ_SHKL01000001.1"/>
</dbReference>
<evidence type="ECO:0000313" key="3">
    <source>
        <dbReference type="Proteomes" id="UP000291591"/>
    </source>
</evidence>
<dbReference type="Pfam" id="PF04149">
    <property type="entry name" value="DUF397"/>
    <property type="match status" value="1"/>
</dbReference>
<accession>A0A4Q7V4I1</accession>
<evidence type="ECO:0000313" key="2">
    <source>
        <dbReference type="EMBL" id="RZT87519.1"/>
    </source>
</evidence>
<protein>
    <submittedName>
        <fullName evidence="2">Uncharacterized protein DUF397</fullName>
    </submittedName>
</protein>
<comment type="caution">
    <text evidence="2">The sequence shown here is derived from an EMBL/GenBank/DDBJ whole genome shotgun (WGS) entry which is preliminary data.</text>
</comment>
<sequence length="75" mass="7927">MTPRISSYCAAGGCVAVSADGHGTGVYVQHSDLSRGPRLWFSHEEWAAFLLGAAEGEFSLDALTSDLTPTDQLPT</sequence>
<gene>
    <name evidence="2" type="ORF">EV383_4444</name>
</gene>
<dbReference type="EMBL" id="SHKL01000001">
    <property type="protein sequence ID" value="RZT87519.1"/>
    <property type="molecule type" value="Genomic_DNA"/>
</dbReference>
<dbReference type="AlphaFoldDB" id="A0A4Q7V4I1"/>
<proteinExistence type="predicted"/>
<dbReference type="InterPro" id="IPR007278">
    <property type="entry name" value="DUF397"/>
</dbReference>
<name>A0A4Q7V4I1_PSEST</name>
<organism evidence="2 3">
    <name type="scientific">Pseudonocardia sediminis</name>
    <dbReference type="NCBI Taxonomy" id="1397368"/>
    <lineage>
        <taxon>Bacteria</taxon>
        <taxon>Bacillati</taxon>
        <taxon>Actinomycetota</taxon>
        <taxon>Actinomycetes</taxon>
        <taxon>Pseudonocardiales</taxon>
        <taxon>Pseudonocardiaceae</taxon>
        <taxon>Pseudonocardia</taxon>
    </lineage>
</organism>